<dbReference type="EMBL" id="CAJJDP010000092">
    <property type="protein sequence ID" value="CAD8188866.1"/>
    <property type="molecule type" value="Genomic_DNA"/>
</dbReference>
<organism evidence="2 3">
    <name type="scientific">Paramecium octaurelia</name>
    <dbReference type="NCBI Taxonomy" id="43137"/>
    <lineage>
        <taxon>Eukaryota</taxon>
        <taxon>Sar</taxon>
        <taxon>Alveolata</taxon>
        <taxon>Ciliophora</taxon>
        <taxon>Intramacronucleata</taxon>
        <taxon>Oligohymenophorea</taxon>
        <taxon>Peniculida</taxon>
        <taxon>Parameciidae</taxon>
        <taxon>Paramecium</taxon>
    </lineage>
</organism>
<keyword evidence="3" id="KW-1185">Reference proteome</keyword>
<evidence type="ECO:0000313" key="2">
    <source>
        <dbReference type="EMBL" id="CAD8188866.1"/>
    </source>
</evidence>
<dbReference type="AlphaFoldDB" id="A0A8S1WT32"/>
<accession>A0A8S1WT32</accession>
<reference evidence="2" key="1">
    <citation type="submission" date="2021-01" db="EMBL/GenBank/DDBJ databases">
        <authorList>
            <consortium name="Genoscope - CEA"/>
            <person name="William W."/>
        </authorList>
    </citation>
    <scope>NUCLEOTIDE SEQUENCE</scope>
</reference>
<dbReference type="Proteomes" id="UP000683925">
    <property type="component" value="Unassembled WGS sequence"/>
</dbReference>
<comment type="caution">
    <text evidence="2">The sequence shown here is derived from an EMBL/GenBank/DDBJ whole genome shotgun (WGS) entry which is preliminary data.</text>
</comment>
<sequence length="65" mass="7620">MQKIDQVHDIGLQGIKQARSFINNFQIQIIKIDNSHLKKYVKSIKEYQMKIGCTCVQVYSFELDT</sequence>
<gene>
    <name evidence="1" type="ORF">POCTA_138.1.T0930195</name>
    <name evidence="2" type="ORF">POCTA_138.1.T0930198</name>
</gene>
<evidence type="ECO:0000313" key="1">
    <source>
        <dbReference type="EMBL" id="CAD8188862.1"/>
    </source>
</evidence>
<proteinExistence type="predicted"/>
<evidence type="ECO:0000313" key="3">
    <source>
        <dbReference type="Proteomes" id="UP000683925"/>
    </source>
</evidence>
<name>A0A8S1WT32_PAROT</name>
<dbReference type="EMBL" id="CAJJDP010000092">
    <property type="protein sequence ID" value="CAD8188862.1"/>
    <property type="molecule type" value="Genomic_DNA"/>
</dbReference>
<protein>
    <submittedName>
        <fullName evidence="2">Uncharacterized protein</fullName>
    </submittedName>
</protein>